<dbReference type="AlphaFoldDB" id="A0A031LR33"/>
<keyword evidence="2" id="KW-1185">Reference proteome</keyword>
<proteinExistence type="predicted"/>
<sequence length="79" mass="8585">MTDLDLSNQSGGCGSNSPALTLMKFWLEVGGNQKVSVIAQEGVQADQVEMWAAAMQEKGVKILNKTLKGNKIIYEIFLP</sequence>
<evidence type="ECO:0000313" key="2">
    <source>
        <dbReference type="Proteomes" id="UP000024332"/>
    </source>
</evidence>
<dbReference type="EMBL" id="JFZT01000019">
    <property type="protein sequence ID" value="EZQ10847.1"/>
    <property type="molecule type" value="Genomic_DNA"/>
</dbReference>
<accession>A0A031LR33</accession>
<dbReference type="STRING" id="1160895.CM19_03165"/>
<organism evidence="1 2">
    <name type="scientific">Candidatus Acidianus copahuensis</name>
    <dbReference type="NCBI Taxonomy" id="1160895"/>
    <lineage>
        <taxon>Archaea</taxon>
        <taxon>Thermoproteota</taxon>
        <taxon>Thermoprotei</taxon>
        <taxon>Sulfolobales</taxon>
        <taxon>Sulfolobaceae</taxon>
        <taxon>Acidianus</taxon>
    </lineage>
</organism>
<gene>
    <name evidence="1" type="ORF">CM19_03165</name>
</gene>
<evidence type="ECO:0000313" key="1">
    <source>
        <dbReference type="EMBL" id="EZQ10847.1"/>
    </source>
</evidence>
<reference evidence="1 2" key="1">
    <citation type="submission" date="2014-03" db="EMBL/GenBank/DDBJ databases">
        <title>Draft genome sequence of the novel thermoacidophilic archaea Acidianus copahuensis ALE1 strain, isolated from Copahue volcanic area in Neuquen Argentina.</title>
        <authorList>
            <person name="Urbieta M.S."/>
            <person name="Rascovan N."/>
            <person name="Castro C."/>
            <person name="Revale S."/>
            <person name="Giaveno M.A."/>
            <person name="Vazquez M.P."/>
            <person name="Donati E.R."/>
        </authorList>
    </citation>
    <scope>NUCLEOTIDE SEQUENCE [LARGE SCALE GENOMIC DNA]</scope>
    <source>
        <strain evidence="1 2">ALE1</strain>
    </source>
</reference>
<name>A0A031LR33_9CREN</name>
<dbReference type="OrthoDB" id="32958at2157"/>
<dbReference type="Proteomes" id="UP000024332">
    <property type="component" value="Unassembled WGS sequence"/>
</dbReference>
<protein>
    <submittedName>
        <fullName evidence="1">Uncharacterized protein</fullName>
    </submittedName>
</protein>
<dbReference type="RefSeq" id="WP_048098944.1">
    <property type="nucleotide sequence ID" value="NZ_JFZT01000019.1"/>
</dbReference>
<comment type="caution">
    <text evidence="1">The sequence shown here is derived from an EMBL/GenBank/DDBJ whole genome shotgun (WGS) entry which is preliminary data.</text>
</comment>